<dbReference type="InterPro" id="IPR002048">
    <property type="entry name" value="EF_hand_dom"/>
</dbReference>
<dbReference type="PANTHER" id="PTHR34606:SF16">
    <property type="entry name" value="BON DOMAIN-CONTAINING PROTEIN"/>
    <property type="match status" value="1"/>
</dbReference>
<dbReference type="Proteomes" id="UP000002743">
    <property type="component" value="Chromosome"/>
</dbReference>
<sequence length="168" mass="18256" precursor="true">MNTAFMKHLLMAVALTGMAASLPAMARPDDITENPQIEAFKKLDVNKDGVLSVKEAGKDSLFNTTHFAKADLNKSGTLDQQEYMDYKSAEQNKEVERIADDSVITASIKAAILKEEGFKGLQISVETHRGVVLLSGFVDAQAQVSTAERLAKETTGVISVKNSLIVKR</sequence>
<dbReference type="eggNOG" id="COG2823">
    <property type="taxonomic scope" value="Bacteria"/>
</dbReference>
<dbReference type="InterPro" id="IPR007055">
    <property type="entry name" value="BON_dom"/>
</dbReference>
<dbReference type="KEGG" id="mei:Msip34_1132"/>
<dbReference type="InterPro" id="IPR051686">
    <property type="entry name" value="Lipoprotein_DolP"/>
</dbReference>
<dbReference type="Gene3D" id="3.30.1340.30">
    <property type="match status" value="1"/>
</dbReference>
<evidence type="ECO:0000259" key="2">
    <source>
        <dbReference type="PROSITE" id="PS50914"/>
    </source>
</evidence>
<dbReference type="EMBL" id="CP001674">
    <property type="protein sequence ID" value="ACT50379.1"/>
    <property type="molecule type" value="Genomic_DNA"/>
</dbReference>
<dbReference type="InterPro" id="IPR018247">
    <property type="entry name" value="EF_Hand_1_Ca_BS"/>
</dbReference>
<dbReference type="Pfam" id="PF04972">
    <property type="entry name" value="BON"/>
    <property type="match status" value="1"/>
</dbReference>
<gene>
    <name evidence="3" type="ordered locus">Msip34_1132</name>
</gene>
<dbReference type="RefSeq" id="WP_013441982.1">
    <property type="nucleotide sequence ID" value="NC_012969.1"/>
</dbReference>
<dbReference type="Pfam" id="PF13202">
    <property type="entry name" value="EF-hand_5"/>
    <property type="match status" value="2"/>
</dbReference>
<dbReference type="PROSITE" id="PS00018">
    <property type="entry name" value="EF_HAND_1"/>
    <property type="match status" value="1"/>
</dbReference>
<feature type="chain" id="PRO_5002973816" evidence="1">
    <location>
        <begin position="27"/>
        <end position="168"/>
    </location>
</feature>
<dbReference type="PROSITE" id="PS50914">
    <property type="entry name" value="BON"/>
    <property type="match status" value="1"/>
</dbReference>
<dbReference type="InterPro" id="IPR011992">
    <property type="entry name" value="EF-hand-dom_pair"/>
</dbReference>
<feature type="signal peptide" evidence="1">
    <location>
        <begin position="1"/>
        <end position="26"/>
    </location>
</feature>
<reference evidence="3 4" key="2">
    <citation type="journal article" date="2011" name="J. Bacteriol.">
        <title>Genomes of three methylotrophs from a single niche uncover genetic and metabolic divergence of Methylophilaceae.</title>
        <authorList>
            <person name="Lapidus A."/>
            <person name="Clum A."/>
            <person name="Labutti K."/>
            <person name="Kaluzhnaya M.G."/>
            <person name="Lim S."/>
            <person name="Beck D.A."/>
            <person name="Glavina Del Rio T."/>
            <person name="Nolan M."/>
            <person name="Mavromatis K."/>
            <person name="Huntemann M."/>
            <person name="Lucas S."/>
            <person name="Lidstrom M.E."/>
            <person name="Ivanova N."/>
            <person name="Chistoserdova L."/>
        </authorList>
    </citation>
    <scope>NUCLEOTIDE SEQUENCE [LARGE SCALE GENOMIC DNA]</scope>
    <source>
        <strain evidence="3 4">SIP3-4</strain>
    </source>
</reference>
<name>C6XCV4_METGS</name>
<reference evidence="4" key="1">
    <citation type="submission" date="2009-07" db="EMBL/GenBank/DDBJ databases">
        <title>Complete sequence of chromosome of Methylovorus sp. SIP3-4.</title>
        <authorList>
            <person name="Lucas S."/>
            <person name="Copeland A."/>
            <person name="Lapidus A."/>
            <person name="Glavina del Rio T."/>
            <person name="Tice H."/>
            <person name="Bruce D."/>
            <person name="Goodwin L."/>
            <person name="Pitluck S."/>
            <person name="Clum A."/>
            <person name="Larimer F."/>
            <person name="Land M."/>
            <person name="Hauser L."/>
            <person name="Kyrpides N."/>
            <person name="Mikhailova N."/>
            <person name="Kayluzhnaya M."/>
            <person name="Chistoserdova L."/>
        </authorList>
    </citation>
    <scope>NUCLEOTIDE SEQUENCE [LARGE SCALE GENOMIC DNA]</scope>
    <source>
        <strain evidence="4">SIP3-4</strain>
    </source>
</reference>
<dbReference type="SMART" id="SM00749">
    <property type="entry name" value="BON"/>
    <property type="match status" value="1"/>
</dbReference>
<dbReference type="PANTHER" id="PTHR34606">
    <property type="entry name" value="BON DOMAIN-CONTAINING PROTEIN"/>
    <property type="match status" value="1"/>
</dbReference>
<keyword evidence="1" id="KW-0732">Signal</keyword>
<dbReference type="HOGENOM" id="CLU_132603_0_0_4"/>
<dbReference type="AlphaFoldDB" id="C6XCV4"/>
<protein>
    <submittedName>
        <fullName evidence="3">Transport-associated</fullName>
    </submittedName>
</protein>
<dbReference type="InterPro" id="IPR014004">
    <property type="entry name" value="Transpt-assoc_nodulatn_dom_bac"/>
</dbReference>
<keyword evidence="4" id="KW-1185">Reference proteome</keyword>
<evidence type="ECO:0000313" key="4">
    <source>
        <dbReference type="Proteomes" id="UP000002743"/>
    </source>
</evidence>
<dbReference type="Gene3D" id="1.10.238.10">
    <property type="entry name" value="EF-hand"/>
    <property type="match status" value="1"/>
</dbReference>
<dbReference type="STRING" id="582744.Msip34_1132"/>
<proteinExistence type="predicted"/>
<feature type="domain" description="BON" evidence="2">
    <location>
        <begin position="100"/>
        <end position="168"/>
    </location>
</feature>
<organism evidence="3 4">
    <name type="scientific">Methylovorus glucosotrophus (strain SIP3-4)</name>
    <dbReference type="NCBI Taxonomy" id="582744"/>
    <lineage>
        <taxon>Bacteria</taxon>
        <taxon>Pseudomonadati</taxon>
        <taxon>Pseudomonadota</taxon>
        <taxon>Betaproteobacteria</taxon>
        <taxon>Nitrosomonadales</taxon>
        <taxon>Methylophilaceae</taxon>
        <taxon>Methylovorus</taxon>
    </lineage>
</organism>
<dbReference type="GO" id="GO:0005509">
    <property type="term" value="F:calcium ion binding"/>
    <property type="evidence" value="ECO:0007669"/>
    <property type="project" value="InterPro"/>
</dbReference>
<dbReference type="OrthoDB" id="8588735at2"/>
<accession>C6XCV4</accession>
<evidence type="ECO:0000256" key="1">
    <source>
        <dbReference type="SAM" id="SignalP"/>
    </source>
</evidence>
<evidence type="ECO:0000313" key="3">
    <source>
        <dbReference type="EMBL" id="ACT50379.1"/>
    </source>
</evidence>
<dbReference type="SUPFAM" id="SSF47473">
    <property type="entry name" value="EF-hand"/>
    <property type="match status" value="1"/>
</dbReference>